<dbReference type="GO" id="GO:0030145">
    <property type="term" value="F:manganese ion binding"/>
    <property type="evidence" value="ECO:0007669"/>
    <property type="project" value="InterPro"/>
</dbReference>
<dbReference type="Proteomes" id="UP000323164">
    <property type="component" value="Unassembled WGS sequence"/>
</dbReference>
<dbReference type="GO" id="GO:0000287">
    <property type="term" value="F:magnesium ion binding"/>
    <property type="evidence" value="ECO:0007669"/>
    <property type="project" value="InterPro"/>
</dbReference>
<gene>
    <name evidence="9" type="ORF">FW784_12145</name>
</gene>
<keyword evidence="7" id="KW-0464">Manganese</keyword>
<organism evidence="9 10">
    <name type="scientific">Cognatilysobacter lacus</name>
    <dbReference type="NCBI Taxonomy" id="1643323"/>
    <lineage>
        <taxon>Bacteria</taxon>
        <taxon>Pseudomonadati</taxon>
        <taxon>Pseudomonadota</taxon>
        <taxon>Gammaproteobacteria</taxon>
        <taxon>Lysobacterales</taxon>
        <taxon>Lysobacteraceae</taxon>
        <taxon>Cognatilysobacter</taxon>
    </lineage>
</organism>
<dbReference type="InterPro" id="IPR045121">
    <property type="entry name" value="CoAse"/>
</dbReference>
<comment type="cofactor">
    <cofactor evidence="1">
        <name>Mn(2+)</name>
        <dbReference type="ChEBI" id="CHEBI:29035"/>
    </cofactor>
</comment>
<dbReference type="PANTHER" id="PTHR12992">
    <property type="entry name" value="NUDIX HYDROLASE"/>
    <property type="match status" value="1"/>
</dbReference>
<dbReference type="Pfam" id="PF00293">
    <property type="entry name" value="NUDIX"/>
    <property type="match status" value="1"/>
</dbReference>
<reference evidence="9 10" key="1">
    <citation type="submission" date="2019-08" db="EMBL/GenBank/DDBJ databases">
        <title>Draft genome sequence of Lysobacter sp. UKS-15.</title>
        <authorList>
            <person name="Im W.-T."/>
        </authorList>
    </citation>
    <scope>NUCLEOTIDE SEQUENCE [LARGE SCALE GENOMIC DNA]</scope>
    <source>
        <strain evidence="9 10">UKS-15</strain>
    </source>
</reference>
<evidence type="ECO:0000259" key="8">
    <source>
        <dbReference type="PROSITE" id="PS51462"/>
    </source>
</evidence>
<keyword evidence="5" id="KW-0378">Hydrolase</keyword>
<dbReference type="InterPro" id="IPR000059">
    <property type="entry name" value="NUDIX_hydrolase_NudL_CS"/>
</dbReference>
<dbReference type="GO" id="GO:0009132">
    <property type="term" value="P:nucleoside diphosphate metabolic process"/>
    <property type="evidence" value="ECO:0007669"/>
    <property type="project" value="InterPro"/>
</dbReference>
<dbReference type="PROSITE" id="PS51462">
    <property type="entry name" value="NUDIX"/>
    <property type="match status" value="1"/>
</dbReference>
<dbReference type="PANTHER" id="PTHR12992:SF11">
    <property type="entry name" value="MITOCHONDRIAL COENZYME A DIPHOSPHATASE NUDT8"/>
    <property type="match status" value="1"/>
</dbReference>
<keyword evidence="4" id="KW-0479">Metal-binding</keyword>
<evidence type="ECO:0000256" key="7">
    <source>
        <dbReference type="ARBA" id="ARBA00023211"/>
    </source>
</evidence>
<dbReference type="OrthoDB" id="9802805at2"/>
<accession>A0A5D8YW85</accession>
<dbReference type="InterPro" id="IPR000086">
    <property type="entry name" value="NUDIX_hydrolase_dom"/>
</dbReference>
<evidence type="ECO:0000256" key="2">
    <source>
        <dbReference type="ARBA" id="ARBA00001946"/>
    </source>
</evidence>
<evidence type="ECO:0000256" key="4">
    <source>
        <dbReference type="ARBA" id="ARBA00022723"/>
    </source>
</evidence>
<keyword evidence="10" id="KW-1185">Reference proteome</keyword>
<sequence>MRCTPGRRRAAMSDALVARLRRALHPLDAPPCGACWNASELEDLVDLSTLLDAAVLVGLVPRADGLQVLLTRRSDGLRQHGGQVSFPGGRVDAGDVDALHAALRETREEVGIPAALLAPLGYLQPLATVTGFRVLPVVALVDPAYVATPDPAEVAEVFEVPLAFLLDPTSRSERRFEHEGRARRVWEYRYPDQRIWGATASMLLNLHDRLEAAG</sequence>
<evidence type="ECO:0000313" key="10">
    <source>
        <dbReference type="Proteomes" id="UP000323164"/>
    </source>
</evidence>
<comment type="similarity">
    <text evidence="3">Belongs to the Nudix hydrolase family. PCD1 subfamily.</text>
</comment>
<dbReference type="CDD" id="cd03426">
    <property type="entry name" value="NUDIX_CoAse_Nudt7"/>
    <property type="match status" value="1"/>
</dbReference>
<proteinExistence type="inferred from homology"/>
<dbReference type="EMBL" id="VTRV01000166">
    <property type="protein sequence ID" value="TZF86610.1"/>
    <property type="molecule type" value="Genomic_DNA"/>
</dbReference>
<dbReference type="Gene3D" id="3.90.79.10">
    <property type="entry name" value="Nucleoside Triphosphate Pyrophosphohydrolase"/>
    <property type="match status" value="1"/>
</dbReference>
<evidence type="ECO:0000256" key="3">
    <source>
        <dbReference type="ARBA" id="ARBA00006506"/>
    </source>
</evidence>
<evidence type="ECO:0000313" key="9">
    <source>
        <dbReference type="EMBL" id="TZF86610.1"/>
    </source>
</evidence>
<feature type="domain" description="Nudix hydrolase" evidence="8">
    <location>
        <begin position="50"/>
        <end position="182"/>
    </location>
</feature>
<evidence type="ECO:0000256" key="6">
    <source>
        <dbReference type="ARBA" id="ARBA00022842"/>
    </source>
</evidence>
<protein>
    <submittedName>
        <fullName evidence="9">CoA pyrophosphatase</fullName>
    </submittedName>
</protein>
<evidence type="ECO:0000256" key="5">
    <source>
        <dbReference type="ARBA" id="ARBA00022801"/>
    </source>
</evidence>
<name>A0A5D8YW85_9GAMM</name>
<dbReference type="GO" id="GO:0010945">
    <property type="term" value="F:coenzyme A diphosphatase activity"/>
    <property type="evidence" value="ECO:0007669"/>
    <property type="project" value="InterPro"/>
</dbReference>
<comment type="cofactor">
    <cofactor evidence="2">
        <name>Mg(2+)</name>
        <dbReference type="ChEBI" id="CHEBI:18420"/>
    </cofactor>
</comment>
<comment type="caution">
    <text evidence="9">The sequence shown here is derived from an EMBL/GenBank/DDBJ whole genome shotgun (WGS) entry which is preliminary data.</text>
</comment>
<dbReference type="PROSITE" id="PS01293">
    <property type="entry name" value="NUDIX_COA"/>
    <property type="match status" value="1"/>
</dbReference>
<dbReference type="InterPro" id="IPR015797">
    <property type="entry name" value="NUDIX_hydrolase-like_dom_sf"/>
</dbReference>
<dbReference type="NCBIfam" id="NF007980">
    <property type="entry name" value="PRK10707.1"/>
    <property type="match status" value="1"/>
</dbReference>
<keyword evidence="6" id="KW-0460">Magnesium</keyword>
<dbReference type="AlphaFoldDB" id="A0A5D8YW85"/>
<evidence type="ECO:0000256" key="1">
    <source>
        <dbReference type="ARBA" id="ARBA00001936"/>
    </source>
</evidence>
<dbReference type="SUPFAM" id="SSF55811">
    <property type="entry name" value="Nudix"/>
    <property type="match status" value="1"/>
</dbReference>